<dbReference type="Proteomes" id="UP000293162">
    <property type="component" value="Unassembled WGS sequence"/>
</dbReference>
<name>A0A4Q5LWP6_9BACT</name>
<dbReference type="Pfam" id="PF01594">
    <property type="entry name" value="AI-2E_transport"/>
    <property type="match status" value="1"/>
</dbReference>
<dbReference type="PANTHER" id="PTHR21716:SF53">
    <property type="entry name" value="PERMEASE PERM-RELATED"/>
    <property type="match status" value="1"/>
</dbReference>
<dbReference type="AlphaFoldDB" id="A0A4Q5LWP6"/>
<gene>
    <name evidence="9" type="ORF">EWM59_18320</name>
</gene>
<feature type="transmembrane region" description="Helical" evidence="8">
    <location>
        <begin position="269"/>
        <end position="289"/>
    </location>
</feature>
<feature type="transmembrane region" description="Helical" evidence="8">
    <location>
        <begin position="63"/>
        <end position="84"/>
    </location>
</feature>
<feature type="transmembrane region" description="Helical" evidence="8">
    <location>
        <begin position="301"/>
        <end position="334"/>
    </location>
</feature>
<evidence type="ECO:0000256" key="4">
    <source>
        <dbReference type="ARBA" id="ARBA00022475"/>
    </source>
</evidence>
<comment type="similarity">
    <text evidence="2">Belongs to the autoinducer-2 exporter (AI-2E) (TC 2.A.86) family.</text>
</comment>
<keyword evidence="6 8" id="KW-1133">Transmembrane helix</keyword>
<organism evidence="9 10">
    <name type="scientific">Emticicia agri</name>
    <dbReference type="NCBI Taxonomy" id="2492393"/>
    <lineage>
        <taxon>Bacteria</taxon>
        <taxon>Pseudomonadati</taxon>
        <taxon>Bacteroidota</taxon>
        <taxon>Cytophagia</taxon>
        <taxon>Cytophagales</taxon>
        <taxon>Leadbetterellaceae</taxon>
        <taxon>Emticicia</taxon>
    </lineage>
</organism>
<sequence length="394" mass="43695">MSMLPERLPFNIKLPLALISITVIVYWLSILESVLVPFVISIILSILLFPLCDWLEKKRIGRVLAITITLVLFTALIGVIIYLASTQISGFSEMIPQLLDKLEKAYNNLQKWMAEKFDLSVETQTNQLNTYANQLLERGGSVVGTALTTTSNMLGNLSIMPVYMFFLLLYRDFFKDFFYRVFKSIEKEKVDEVLGKIYDVIHSYLSGVIIVTIIVGTLNTISLLLLGIDYAIFFGFLASVLLIIPYIGILIGSLLPIIIALVTKDSPMYAVGVAASFFVIQMLEGNFITPNIVGSKVSINPLAAILGLLMGATLWGLAGMALCLPCIAIIKVIFDSVPTLQPYGFVMGEPAISKDSTEEKRKRVHKIEKNIVDTISGKKTLFKKSSSSKDKKQV</sequence>
<dbReference type="OrthoDB" id="9793390at2"/>
<comment type="caution">
    <text evidence="9">The sequence shown here is derived from an EMBL/GenBank/DDBJ whole genome shotgun (WGS) entry which is preliminary data.</text>
</comment>
<reference evidence="9 10" key="1">
    <citation type="submission" date="2019-02" db="EMBL/GenBank/DDBJ databases">
        <title>Bacterial novel species Emticicia sp. 17J42-9 isolated from soil.</title>
        <authorList>
            <person name="Jung H.-Y."/>
        </authorList>
    </citation>
    <scope>NUCLEOTIDE SEQUENCE [LARGE SCALE GENOMIC DNA]</scope>
    <source>
        <strain evidence="9 10">17J42-9</strain>
    </source>
</reference>
<keyword evidence="7 8" id="KW-0472">Membrane</keyword>
<evidence type="ECO:0000313" key="10">
    <source>
        <dbReference type="Proteomes" id="UP000293162"/>
    </source>
</evidence>
<proteinExistence type="inferred from homology"/>
<dbReference type="InterPro" id="IPR002549">
    <property type="entry name" value="AI-2E-like"/>
</dbReference>
<comment type="subcellular location">
    <subcellularLocation>
        <location evidence="1">Cell membrane</location>
        <topology evidence="1">Multi-pass membrane protein</topology>
    </subcellularLocation>
</comment>
<keyword evidence="10" id="KW-1185">Reference proteome</keyword>
<evidence type="ECO:0000256" key="5">
    <source>
        <dbReference type="ARBA" id="ARBA00022692"/>
    </source>
</evidence>
<evidence type="ECO:0000256" key="6">
    <source>
        <dbReference type="ARBA" id="ARBA00022989"/>
    </source>
</evidence>
<dbReference type="PANTHER" id="PTHR21716">
    <property type="entry name" value="TRANSMEMBRANE PROTEIN"/>
    <property type="match status" value="1"/>
</dbReference>
<evidence type="ECO:0000256" key="8">
    <source>
        <dbReference type="SAM" id="Phobius"/>
    </source>
</evidence>
<evidence type="ECO:0000256" key="7">
    <source>
        <dbReference type="ARBA" id="ARBA00023136"/>
    </source>
</evidence>
<protein>
    <submittedName>
        <fullName evidence="9">AI-2E family transporter</fullName>
    </submittedName>
</protein>
<evidence type="ECO:0000256" key="2">
    <source>
        <dbReference type="ARBA" id="ARBA00009773"/>
    </source>
</evidence>
<evidence type="ECO:0000256" key="3">
    <source>
        <dbReference type="ARBA" id="ARBA00022448"/>
    </source>
</evidence>
<feature type="transmembrane region" description="Helical" evidence="8">
    <location>
        <begin position="232"/>
        <end position="262"/>
    </location>
</feature>
<feature type="transmembrane region" description="Helical" evidence="8">
    <location>
        <begin position="34"/>
        <end position="51"/>
    </location>
</feature>
<dbReference type="EMBL" id="SEWF01000030">
    <property type="protein sequence ID" value="RYU94132.1"/>
    <property type="molecule type" value="Genomic_DNA"/>
</dbReference>
<keyword evidence="4" id="KW-1003">Cell membrane</keyword>
<feature type="transmembrane region" description="Helical" evidence="8">
    <location>
        <begin position="204"/>
        <end position="226"/>
    </location>
</feature>
<evidence type="ECO:0000313" key="9">
    <source>
        <dbReference type="EMBL" id="RYU94132.1"/>
    </source>
</evidence>
<feature type="transmembrane region" description="Helical" evidence="8">
    <location>
        <begin position="12"/>
        <end position="28"/>
    </location>
</feature>
<keyword evidence="5 8" id="KW-0812">Transmembrane</keyword>
<dbReference type="GO" id="GO:0005886">
    <property type="term" value="C:plasma membrane"/>
    <property type="evidence" value="ECO:0007669"/>
    <property type="project" value="UniProtKB-SubCell"/>
</dbReference>
<evidence type="ECO:0000256" key="1">
    <source>
        <dbReference type="ARBA" id="ARBA00004651"/>
    </source>
</evidence>
<feature type="transmembrane region" description="Helical" evidence="8">
    <location>
        <begin position="153"/>
        <end position="170"/>
    </location>
</feature>
<accession>A0A4Q5LWP6</accession>
<keyword evidence="3" id="KW-0813">Transport</keyword>